<gene>
    <name evidence="1" type="ORF">BST13_23810</name>
</gene>
<evidence type="ECO:0000313" key="1">
    <source>
        <dbReference type="EMBL" id="ORA31920.1"/>
    </source>
</evidence>
<organism evidence="1 2">
    <name type="scientific">Mycobacterium aquaticum</name>
    <dbReference type="NCBI Taxonomy" id="1927124"/>
    <lineage>
        <taxon>Bacteria</taxon>
        <taxon>Bacillati</taxon>
        <taxon>Actinomycetota</taxon>
        <taxon>Actinomycetes</taxon>
        <taxon>Mycobacteriales</taxon>
        <taxon>Mycobacteriaceae</taxon>
        <taxon>Mycobacterium</taxon>
    </lineage>
</organism>
<evidence type="ECO:0000313" key="2">
    <source>
        <dbReference type="Proteomes" id="UP000192448"/>
    </source>
</evidence>
<accession>A0A1X0APG1</accession>
<dbReference type="AlphaFoldDB" id="A0A1X0APG1"/>
<proteinExistence type="predicted"/>
<protein>
    <submittedName>
        <fullName evidence="1">Uncharacterized protein</fullName>
    </submittedName>
</protein>
<dbReference type="Proteomes" id="UP000192448">
    <property type="component" value="Unassembled WGS sequence"/>
</dbReference>
<name>A0A1X0APG1_9MYCO</name>
<sequence length="79" mass="9027">MPCVDDADTAQARVLLAALWEQVNDTSSKLEAAERRLARTHAGVSSHHRRAAADLRHELYHEHRLIDQLHRRFPGAKRP</sequence>
<comment type="caution">
    <text evidence="1">The sequence shown here is derived from an EMBL/GenBank/DDBJ whole genome shotgun (WGS) entry which is preliminary data.</text>
</comment>
<reference evidence="1 2" key="1">
    <citation type="submission" date="2017-02" db="EMBL/GenBank/DDBJ databases">
        <title>The new phylogeny of genus Mycobacterium.</title>
        <authorList>
            <person name="Tortoli E."/>
            <person name="Trovato A."/>
            <person name="Cirillo D.M."/>
        </authorList>
    </citation>
    <scope>NUCLEOTIDE SEQUENCE [LARGE SCALE GENOMIC DNA]</scope>
    <source>
        <strain evidence="1 2">RW6</strain>
    </source>
</reference>
<keyword evidence="2" id="KW-1185">Reference proteome</keyword>
<dbReference type="EMBL" id="MVHF01000028">
    <property type="protein sequence ID" value="ORA31920.1"/>
    <property type="molecule type" value="Genomic_DNA"/>
</dbReference>